<dbReference type="PANTHER" id="PTHR13696">
    <property type="entry name" value="P-LOOP CONTAINING NUCLEOSIDE TRIPHOSPHATE HYDROLASE"/>
    <property type="match status" value="1"/>
</dbReference>
<dbReference type="Pfam" id="PF01656">
    <property type="entry name" value="CbiA"/>
    <property type="match status" value="1"/>
</dbReference>
<protein>
    <submittedName>
        <fullName evidence="2">ParA family protein</fullName>
    </submittedName>
</protein>
<sequence>MIIIAVMNLKGGSSKTTSAAFLAHALHEAGLRVLGVDADGENESLLQWQALGEWPFPVIGMAVPNIHRQLPGIANDRYDAVVIDTPPMKEQRNIVLSAARLATHVVCPLAPTSMEYGRLPAVRQLLADATELRNDQKPIFSILFTRTVANASSTEAYREVITEEGDHVLKVPVARKEKFAQAYGLPIENALATAYGDAIAELLDMTGEEAVSA</sequence>
<gene>
    <name evidence="2" type="ORF">Q7514_30340</name>
</gene>
<evidence type="ECO:0000259" key="1">
    <source>
        <dbReference type="Pfam" id="PF01656"/>
    </source>
</evidence>
<proteinExistence type="predicted"/>
<dbReference type="EMBL" id="JAUTXY010000022">
    <property type="protein sequence ID" value="MEE2061833.1"/>
    <property type="molecule type" value="Genomic_DNA"/>
</dbReference>
<evidence type="ECO:0000313" key="2">
    <source>
        <dbReference type="EMBL" id="MEE2061833.1"/>
    </source>
</evidence>
<comment type="caution">
    <text evidence="2">The sequence shown here is derived from an EMBL/GenBank/DDBJ whole genome shotgun (WGS) entry which is preliminary data.</text>
</comment>
<dbReference type="SUPFAM" id="SSF52540">
    <property type="entry name" value="P-loop containing nucleoside triphosphate hydrolases"/>
    <property type="match status" value="1"/>
</dbReference>
<evidence type="ECO:0000313" key="3">
    <source>
        <dbReference type="Proteomes" id="UP001336020"/>
    </source>
</evidence>
<dbReference type="InterPro" id="IPR002586">
    <property type="entry name" value="CobQ/CobB/MinD/ParA_Nub-bd_dom"/>
</dbReference>
<accession>A0ABU7LJT2</accession>
<dbReference type="RefSeq" id="WP_330136971.1">
    <property type="nucleotide sequence ID" value="NZ_JAUTXY010000022.1"/>
</dbReference>
<name>A0ABU7LJT2_9NOCA</name>
<dbReference type="InterPro" id="IPR027417">
    <property type="entry name" value="P-loop_NTPase"/>
</dbReference>
<dbReference type="PANTHER" id="PTHR13696:SF96">
    <property type="entry name" value="COBQ_COBB_MIND_PARA NUCLEOTIDE BINDING DOMAIN-CONTAINING PROTEIN"/>
    <property type="match status" value="1"/>
</dbReference>
<organism evidence="2 3">
    <name type="scientific">Rhodococcus artemisiae</name>
    <dbReference type="NCBI Taxonomy" id="714159"/>
    <lineage>
        <taxon>Bacteria</taxon>
        <taxon>Bacillati</taxon>
        <taxon>Actinomycetota</taxon>
        <taxon>Actinomycetes</taxon>
        <taxon>Mycobacteriales</taxon>
        <taxon>Nocardiaceae</taxon>
        <taxon>Rhodococcus</taxon>
    </lineage>
</organism>
<feature type="domain" description="CobQ/CobB/MinD/ParA nucleotide binding" evidence="1">
    <location>
        <begin position="4"/>
        <end position="183"/>
    </location>
</feature>
<keyword evidence="3" id="KW-1185">Reference proteome</keyword>
<dbReference type="Proteomes" id="UP001336020">
    <property type="component" value="Unassembled WGS sequence"/>
</dbReference>
<dbReference type="PIRSF" id="PIRSF009320">
    <property type="entry name" value="Nuc_binding_HP_1000"/>
    <property type="match status" value="1"/>
</dbReference>
<dbReference type="CDD" id="cd02042">
    <property type="entry name" value="ParAB_family"/>
    <property type="match status" value="1"/>
</dbReference>
<reference evidence="2 3" key="1">
    <citation type="submission" date="2023-07" db="EMBL/GenBank/DDBJ databases">
        <authorList>
            <person name="Girao M."/>
            <person name="Carvalho M.F."/>
        </authorList>
    </citation>
    <scope>NUCLEOTIDE SEQUENCE [LARGE SCALE GENOMIC DNA]</scope>
    <source>
        <strain evidence="2 3">YIM65754</strain>
    </source>
</reference>
<dbReference type="InterPro" id="IPR050678">
    <property type="entry name" value="DNA_Partitioning_ATPase"/>
</dbReference>
<dbReference type="Gene3D" id="3.40.50.300">
    <property type="entry name" value="P-loop containing nucleotide triphosphate hydrolases"/>
    <property type="match status" value="1"/>
</dbReference>